<feature type="compositionally biased region" description="Basic residues" evidence="1">
    <location>
        <begin position="90"/>
        <end position="106"/>
    </location>
</feature>
<sequence length="184" mass="19877">MCIPELHRPGLLRLLNGPGHRREEPPRCLKDTERPRGQNPGIVEVPGSPTEQPPERWCGPGTRSRAAGAAAGTAAARDAEKEGKSPWAHSRLRHNLGPRRSRRLARKGTEPGEGATRGSRQHMARPSASGIVRPERACLDRGKAVTEAQSPWSALGACRAVGPRVLRERGGPATWRDISAHDAT</sequence>
<feature type="region of interest" description="Disordered" evidence="1">
    <location>
        <begin position="165"/>
        <end position="184"/>
    </location>
</feature>
<feature type="region of interest" description="Disordered" evidence="1">
    <location>
        <begin position="1"/>
        <end position="136"/>
    </location>
</feature>
<proteinExistence type="predicted"/>
<organism evidence="2 3">
    <name type="scientific">Pleurodeles waltl</name>
    <name type="common">Iberian ribbed newt</name>
    <dbReference type="NCBI Taxonomy" id="8319"/>
    <lineage>
        <taxon>Eukaryota</taxon>
        <taxon>Metazoa</taxon>
        <taxon>Chordata</taxon>
        <taxon>Craniata</taxon>
        <taxon>Vertebrata</taxon>
        <taxon>Euteleostomi</taxon>
        <taxon>Amphibia</taxon>
        <taxon>Batrachia</taxon>
        <taxon>Caudata</taxon>
        <taxon>Salamandroidea</taxon>
        <taxon>Salamandridae</taxon>
        <taxon>Pleurodelinae</taxon>
        <taxon>Pleurodeles</taxon>
    </lineage>
</organism>
<feature type="compositionally biased region" description="Basic and acidic residues" evidence="1">
    <location>
        <begin position="20"/>
        <end position="36"/>
    </location>
</feature>
<evidence type="ECO:0000256" key="1">
    <source>
        <dbReference type="SAM" id="MobiDB-lite"/>
    </source>
</evidence>
<dbReference type="Proteomes" id="UP001066276">
    <property type="component" value="Chromosome 3_2"/>
</dbReference>
<feature type="compositionally biased region" description="Low complexity" evidence="1">
    <location>
        <begin position="61"/>
        <end position="76"/>
    </location>
</feature>
<gene>
    <name evidence="2" type="ORF">NDU88_000367</name>
</gene>
<accession>A0AAV7TG34</accession>
<dbReference type="EMBL" id="JANPWB010000006">
    <property type="protein sequence ID" value="KAJ1175076.1"/>
    <property type="molecule type" value="Genomic_DNA"/>
</dbReference>
<dbReference type="AlphaFoldDB" id="A0AAV7TG34"/>
<evidence type="ECO:0000313" key="2">
    <source>
        <dbReference type="EMBL" id="KAJ1175076.1"/>
    </source>
</evidence>
<name>A0AAV7TG34_PLEWA</name>
<feature type="compositionally biased region" description="Low complexity" evidence="1">
    <location>
        <begin position="9"/>
        <end position="18"/>
    </location>
</feature>
<reference evidence="2" key="1">
    <citation type="journal article" date="2022" name="bioRxiv">
        <title>Sequencing and chromosome-scale assembly of the giantPleurodeles waltlgenome.</title>
        <authorList>
            <person name="Brown T."/>
            <person name="Elewa A."/>
            <person name="Iarovenko S."/>
            <person name="Subramanian E."/>
            <person name="Araus A.J."/>
            <person name="Petzold A."/>
            <person name="Susuki M."/>
            <person name="Suzuki K.-i.T."/>
            <person name="Hayashi T."/>
            <person name="Toyoda A."/>
            <person name="Oliveira C."/>
            <person name="Osipova E."/>
            <person name="Leigh N.D."/>
            <person name="Simon A."/>
            <person name="Yun M.H."/>
        </authorList>
    </citation>
    <scope>NUCLEOTIDE SEQUENCE</scope>
    <source>
        <strain evidence="2">20211129_DDA</strain>
        <tissue evidence="2">Liver</tissue>
    </source>
</reference>
<evidence type="ECO:0000313" key="3">
    <source>
        <dbReference type="Proteomes" id="UP001066276"/>
    </source>
</evidence>
<protein>
    <submittedName>
        <fullName evidence="2">Uncharacterized protein</fullName>
    </submittedName>
</protein>
<keyword evidence="3" id="KW-1185">Reference proteome</keyword>
<comment type="caution">
    <text evidence="2">The sequence shown here is derived from an EMBL/GenBank/DDBJ whole genome shotgun (WGS) entry which is preliminary data.</text>
</comment>